<comment type="catalytic activity">
    <reaction evidence="1">
        <text>Hydrolysis of terminal non-reducing N-acetyl-D-hexosamine residues in N-acetyl-beta-D-hexosaminides.</text>
        <dbReference type="EC" id="3.2.1.52"/>
    </reaction>
</comment>
<dbReference type="SUPFAM" id="SSF51445">
    <property type="entry name" value="(Trans)glycosidases"/>
    <property type="match status" value="1"/>
</dbReference>
<keyword evidence="12" id="KW-1185">Reference proteome</keyword>
<evidence type="ECO:0000256" key="3">
    <source>
        <dbReference type="ARBA" id="ARBA00012663"/>
    </source>
</evidence>
<evidence type="ECO:0000256" key="7">
    <source>
        <dbReference type="ARBA" id="ARBA00033000"/>
    </source>
</evidence>
<dbReference type="Gene3D" id="2.60.120.260">
    <property type="entry name" value="Galactose-binding domain-like"/>
    <property type="match status" value="1"/>
</dbReference>
<dbReference type="EC" id="3.2.1.52" evidence="3"/>
<dbReference type="PANTHER" id="PTHR22600:SF57">
    <property type="entry name" value="BETA-N-ACETYLHEXOSAMINIDASE"/>
    <property type="match status" value="1"/>
</dbReference>
<dbReference type="InterPro" id="IPR008979">
    <property type="entry name" value="Galactose-bd-like_sf"/>
</dbReference>
<evidence type="ECO:0000256" key="4">
    <source>
        <dbReference type="ARBA" id="ARBA00022801"/>
    </source>
</evidence>
<feature type="domain" description="Beta-hexosaminidase bacterial type N-terminal" evidence="10">
    <location>
        <begin position="46"/>
        <end position="189"/>
    </location>
</feature>
<name>A0ABN1L9G5_9GAMM</name>
<dbReference type="EMBL" id="BAAAFA010000009">
    <property type="protein sequence ID" value="GAA0821042.1"/>
    <property type="molecule type" value="Genomic_DNA"/>
</dbReference>
<evidence type="ECO:0000256" key="2">
    <source>
        <dbReference type="ARBA" id="ARBA00006285"/>
    </source>
</evidence>
<dbReference type="Pfam" id="PF02838">
    <property type="entry name" value="Glyco_hydro_20b"/>
    <property type="match status" value="1"/>
</dbReference>
<feature type="chain" id="PRO_5045200169" description="beta-N-acetylhexosaminidase" evidence="8">
    <location>
        <begin position="30"/>
        <end position="813"/>
    </location>
</feature>
<evidence type="ECO:0000256" key="8">
    <source>
        <dbReference type="SAM" id="SignalP"/>
    </source>
</evidence>
<evidence type="ECO:0000313" key="12">
    <source>
        <dbReference type="Proteomes" id="UP001500021"/>
    </source>
</evidence>
<evidence type="ECO:0000256" key="1">
    <source>
        <dbReference type="ARBA" id="ARBA00001231"/>
    </source>
</evidence>
<feature type="signal peptide" evidence="8">
    <location>
        <begin position="1"/>
        <end position="29"/>
    </location>
</feature>
<dbReference type="CDD" id="cd06563">
    <property type="entry name" value="GH20_chitobiase-like"/>
    <property type="match status" value="1"/>
</dbReference>
<dbReference type="PRINTS" id="PR00738">
    <property type="entry name" value="GLHYDRLASE20"/>
</dbReference>
<dbReference type="InterPro" id="IPR029018">
    <property type="entry name" value="Hex-like_dom2"/>
</dbReference>
<dbReference type="Gene3D" id="3.30.379.10">
    <property type="entry name" value="Chitobiase/beta-hexosaminidase domain 2-like"/>
    <property type="match status" value="1"/>
</dbReference>
<gene>
    <name evidence="11" type="ORF">GCM10009111_27430</name>
</gene>
<dbReference type="SUPFAM" id="SSF55545">
    <property type="entry name" value="beta-N-acetylhexosaminidase-like domain"/>
    <property type="match status" value="1"/>
</dbReference>
<dbReference type="Proteomes" id="UP001500021">
    <property type="component" value="Unassembled WGS sequence"/>
</dbReference>
<evidence type="ECO:0000259" key="9">
    <source>
        <dbReference type="Pfam" id="PF00728"/>
    </source>
</evidence>
<dbReference type="InterPro" id="IPR015882">
    <property type="entry name" value="HEX_bac_N"/>
</dbReference>
<dbReference type="SUPFAM" id="SSF49785">
    <property type="entry name" value="Galactose-binding domain-like"/>
    <property type="match status" value="1"/>
</dbReference>
<accession>A0ABN1L9G5</accession>
<keyword evidence="8" id="KW-0732">Signal</keyword>
<keyword evidence="4" id="KW-0378">Hydrolase</keyword>
<reference evidence="11 12" key="1">
    <citation type="journal article" date="2019" name="Int. J. Syst. Evol. Microbiol.">
        <title>The Global Catalogue of Microorganisms (GCM) 10K type strain sequencing project: providing services to taxonomists for standard genome sequencing and annotation.</title>
        <authorList>
            <consortium name="The Broad Institute Genomics Platform"/>
            <consortium name="The Broad Institute Genome Sequencing Center for Infectious Disease"/>
            <person name="Wu L."/>
            <person name="Ma J."/>
        </authorList>
    </citation>
    <scope>NUCLEOTIDE SEQUENCE [LARGE SCALE GENOMIC DNA]</scope>
    <source>
        <strain evidence="11 12">JCM 15608</strain>
    </source>
</reference>
<dbReference type="Gene3D" id="3.20.20.80">
    <property type="entry name" value="Glycosidases"/>
    <property type="match status" value="1"/>
</dbReference>
<organism evidence="11 12">
    <name type="scientific">Colwellia asteriadis</name>
    <dbReference type="NCBI Taxonomy" id="517723"/>
    <lineage>
        <taxon>Bacteria</taxon>
        <taxon>Pseudomonadati</taxon>
        <taxon>Pseudomonadota</taxon>
        <taxon>Gammaproteobacteria</taxon>
        <taxon>Alteromonadales</taxon>
        <taxon>Colwelliaceae</taxon>
        <taxon>Colwellia</taxon>
    </lineage>
</organism>
<comment type="caution">
    <text evidence="11">The sequence shown here is derived from an EMBL/GenBank/DDBJ whole genome shotgun (WGS) entry which is preliminary data.</text>
</comment>
<comment type="similarity">
    <text evidence="2">Belongs to the glycosyl hydrolase 20 family.</text>
</comment>
<protein>
    <recommendedName>
        <fullName evidence="3">beta-N-acetylhexosaminidase</fullName>
        <ecNumber evidence="3">3.2.1.52</ecNumber>
    </recommendedName>
    <alternativeName>
        <fullName evidence="6">Beta-N-acetylhexosaminidase</fullName>
    </alternativeName>
    <alternativeName>
        <fullName evidence="7">N-acetyl-beta-glucosaminidase</fullName>
    </alternativeName>
</protein>
<dbReference type="Pfam" id="PF00728">
    <property type="entry name" value="Glyco_hydro_20"/>
    <property type="match status" value="1"/>
</dbReference>
<dbReference type="InterPro" id="IPR025705">
    <property type="entry name" value="Beta_hexosaminidase_sua/sub"/>
</dbReference>
<evidence type="ECO:0000256" key="5">
    <source>
        <dbReference type="ARBA" id="ARBA00023295"/>
    </source>
</evidence>
<evidence type="ECO:0000259" key="10">
    <source>
        <dbReference type="Pfam" id="PF02838"/>
    </source>
</evidence>
<keyword evidence="5" id="KW-0326">Glycosidase</keyword>
<proteinExistence type="inferred from homology"/>
<dbReference type="InterPro" id="IPR015883">
    <property type="entry name" value="Glyco_hydro_20_cat"/>
</dbReference>
<evidence type="ECO:0000256" key="6">
    <source>
        <dbReference type="ARBA" id="ARBA00030512"/>
    </source>
</evidence>
<dbReference type="PANTHER" id="PTHR22600">
    <property type="entry name" value="BETA-HEXOSAMINIDASE"/>
    <property type="match status" value="1"/>
</dbReference>
<evidence type="ECO:0000313" key="11">
    <source>
        <dbReference type="EMBL" id="GAA0821042.1"/>
    </source>
</evidence>
<dbReference type="RefSeq" id="WP_343818167.1">
    <property type="nucleotide sequence ID" value="NZ_BAAAFA010000009.1"/>
</dbReference>
<sequence>MKILPTINCLTHLVLAVSISLGVTFPSAAKQASEVFQQELPQHQQQRLFPQPQTVIWREQHFKFNQNTRFTYNSEEASTVAHYFSDFIQPATGYVPELIDISAQKNTNEVRDNNGDNSNVIEFSLIKSRDKTESYYLKVTDKKIFLRANSEVGLFYGVQTLRQLLPAEIETRMPINKSHWLINGVEINDSPRFNHRGMHLDVSRHFFNVGFVKRYIDWLAFHKMNVFQWHLTDDQGWRIEINSMPELTRTGAYRKQTVVGHTYDYQSLFDNKAHSGFYTQAQIKDVVAYAKARHVEVIPEIDVPGHTSALLAAYPQYSCHQQAVQVVERFGIFENVLCPTEATFAMLTKIYQEVAALFPSKYIHIGGDEVIKKQWLESYFVQQLMQEQNLNSPEEVQSYFIKRVSAIISQLNKTLIGWDEIMEGGIAKDAVIMSWRGTQGGISASKKDHDAIMSPYQFTYLDAYQSRSVDEPKAIHGFLPLKMVYDYEPVPADLPKDSAKHILGVQGALWTEYVKTARHAEYMLFPRLSALAEVMWSKPEQKNWQRYSGGIKALLTRYQYMGLNPSYSAFNATATANIIKQGAQSSNAALLSVSMQSEISSQHIFYRTYLPIFAEQFSEKASEQPLTQWQPYQKAITVNMPTTYQVVTQAPQGGQYFGNTQLTVAPHKALGKKISFVHEPRSGRERILDGVMAYDQYYNVEDFAVFYDEDLDATIDFVEETKISQVVMGVDTGKHRQLHPPKRVEIFGSNDAQQWQSLALLTEADAALNHPVLNMKFRPVNYRYLRVVAQNRKNSADPQIPELPLYIDEIVVY</sequence>
<feature type="domain" description="Glycoside hydrolase family 20 catalytic" evidence="9">
    <location>
        <begin position="193"/>
        <end position="538"/>
    </location>
</feature>
<dbReference type="InterPro" id="IPR017853">
    <property type="entry name" value="GH"/>
</dbReference>